<evidence type="ECO:0008006" key="9">
    <source>
        <dbReference type="Google" id="ProtNLM"/>
    </source>
</evidence>
<evidence type="ECO:0000256" key="5">
    <source>
        <dbReference type="SAM" id="MobiDB-lite"/>
    </source>
</evidence>
<dbReference type="OrthoDB" id="160146at2"/>
<evidence type="ECO:0000256" key="2">
    <source>
        <dbReference type="ARBA" id="ARBA00022692"/>
    </source>
</evidence>
<dbReference type="PANTHER" id="PTHR36460">
    <property type="entry name" value="UPF0132 DOMAIN PROTEIN (AFU_ORTHOLOGUE AFUA_3G10255)"/>
    <property type="match status" value="1"/>
</dbReference>
<evidence type="ECO:0000256" key="1">
    <source>
        <dbReference type="ARBA" id="ARBA00004141"/>
    </source>
</evidence>
<comment type="subcellular location">
    <subcellularLocation>
        <location evidence="1">Membrane</location>
        <topology evidence="1">Multi-pass membrane protein</topology>
    </subcellularLocation>
</comment>
<feature type="region of interest" description="Disordered" evidence="5">
    <location>
        <begin position="1"/>
        <end position="58"/>
    </location>
</feature>
<dbReference type="EMBL" id="BIXY01000036">
    <property type="protein sequence ID" value="GCF09083.1"/>
    <property type="molecule type" value="Genomic_DNA"/>
</dbReference>
<keyword evidence="4 6" id="KW-0472">Membrane</keyword>
<dbReference type="PANTHER" id="PTHR36460:SF1">
    <property type="entry name" value="UPF0132 DOMAIN PROTEIN (AFU_ORTHOLOGUE AFUA_3G10255)"/>
    <property type="match status" value="1"/>
</dbReference>
<dbReference type="AlphaFoldDB" id="A0A5A5TDF8"/>
<evidence type="ECO:0000256" key="4">
    <source>
        <dbReference type="ARBA" id="ARBA00023136"/>
    </source>
</evidence>
<protein>
    <recommendedName>
        <fullName evidence="9">DUF4870 domain-containing protein</fullName>
    </recommendedName>
</protein>
<feature type="compositionally biased region" description="Low complexity" evidence="5">
    <location>
        <begin position="45"/>
        <end position="56"/>
    </location>
</feature>
<accession>A0A5A5TDF8</accession>
<dbReference type="Proteomes" id="UP000322530">
    <property type="component" value="Unassembled WGS sequence"/>
</dbReference>
<feature type="transmembrane region" description="Helical" evidence="6">
    <location>
        <begin position="163"/>
        <end position="185"/>
    </location>
</feature>
<comment type="caution">
    <text evidence="7">The sequence shown here is derived from an EMBL/GenBank/DDBJ whole genome shotgun (WGS) entry which is preliminary data.</text>
</comment>
<keyword evidence="8" id="KW-1185">Reference proteome</keyword>
<reference evidence="7 8" key="1">
    <citation type="submission" date="2019-01" db="EMBL/GenBank/DDBJ databases">
        <title>Draft genome sequence of Dictyobacter sp. Uno17.</title>
        <authorList>
            <person name="Wang C.M."/>
            <person name="Zheng Y."/>
            <person name="Sakai Y."/>
            <person name="Abe K."/>
            <person name="Yokota A."/>
            <person name="Yabe S."/>
        </authorList>
    </citation>
    <scope>NUCLEOTIDE SEQUENCE [LARGE SCALE GENOMIC DNA]</scope>
    <source>
        <strain evidence="7 8">Uno17</strain>
    </source>
</reference>
<feature type="transmembrane region" description="Helical" evidence="6">
    <location>
        <begin position="103"/>
        <end position="121"/>
    </location>
</feature>
<proteinExistence type="predicted"/>
<keyword evidence="3 6" id="KW-1133">Transmembrane helix</keyword>
<gene>
    <name evidence="7" type="ORF">KDI_26470</name>
</gene>
<sequence length="213" mass="24074">MSQSFQPSQEQIFQQQRSAAHDNDTSFDPQQYERQYHAQWPGDIPSSPEEPQQVPPMQAGPGQQVPLYTYGYVPLYATTPPPIMGSNVFGQMETPSAARLGGVLSYLGGWFTAILMILFVKQNRFVRFHAMQSLLFFGGYTFLFIVSLRLISLHITLIRYPVIPFFVMLNVIAFVGWIVGLIGALSGKYIGLPFVSEWAHRFARDRHKPGTVK</sequence>
<evidence type="ECO:0000256" key="6">
    <source>
        <dbReference type="SAM" id="Phobius"/>
    </source>
</evidence>
<name>A0A5A5TDF8_9CHLR</name>
<evidence type="ECO:0000313" key="8">
    <source>
        <dbReference type="Proteomes" id="UP000322530"/>
    </source>
</evidence>
<feature type="transmembrane region" description="Helical" evidence="6">
    <location>
        <begin position="133"/>
        <end position="157"/>
    </location>
</feature>
<evidence type="ECO:0000256" key="3">
    <source>
        <dbReference type="ARBA" id="ARBA00022989"/>
    </source>
</evidence>
<dbReference type="RefSeq" id="WP_149402041.1">
    <property type="nucleotide sequence ID" value="NZ_BIXY01000036.1"/>
</dbReference>
<dbReference type="GO" id="GO:0016020">
    <property type="term" value="C:membrane"/>
    <property type="evidence" value="ECO:0007669"/>
    <property type="project" value="UniProtKB-SubCell"/>
</dbReference>
<keyword evidence="2 6" id="KW-0812">Transmembrane</keyword>
<evidence type="ECO:0000313" key="7">
    <source>
        <dbReference type="EMBL" id="GCF09083.1"/>
    </source>
</evidence>
<feature type="compositionally biased region" description="Low complexity" evidence="5">
    <location>
        <begin position="1"/>
        <end position="18"/>
    </location>
</feature>
<organism evidence="7 8">
    <name type="scientific">Dictyobacter arantiisoli</name>
    <dbReference type="NCBI Taxonomy" id="2014874"/>
    <lineage>
        <taxon>Bacteria</taxon>
        <taxon>Bacillati</taxon>
        <taxon>Chloroflexota</taxon>
        <taxon>Ktedonobacteria</taxon>
        <taxon>Ktedonobacterales</taxon>
        <taxon>Dictyobacteraceae</taxon>
        <taxon>Dictyobacter</taxon>
    </lineage>
</organism>